<dbReference type="Proteomes" id="UP000660262">
    <property type="component" value="Unassembled WGS sequence"/>
</dbReference>
<reference evidence="1" key="1">
    <citation type="submission" date="2020-10" db="EMBL/GenBank/DDBJ databases">
        <title>Unveiling of a novel bifunctional photoreceptor, Dualchrome1, isolated from a cosmopolitan green alga.</title>
        <authorList>
            <person name="Suzuki S."/>
            <person name="Kawachi M."/>
        </authorList>
    </citation>
    <scope>NUCLEOTIDE SEQUENCE</scope>
    <source>
        <strain evidence="1">NIES 2893</strain>
    </source>
</reference>
<protein>
    <submittedName>
        <fullName evidence="1">Uncharacterized protein</fullName>
    </submittedName>
</protein>
<dbReference type="EMBL" id="BNJQ01000043">
    <property type="protein sequence ID" value="GHP12535.1"/>
    <property type="molecule type" value="Genomic_DNA"/>
</dbReference>
<dbReference type="AlphaFoldDB" id="A0A830I132"/>
<keyword evidence="2" id="KW-1185">Reference proteome</keyword>
<evidence type="ECO:0000313" key="2">
    <source>
        <dbReference type="Proteomes" id="UP000660262"/>
    </source>
</evidence>
<organism evidence="1 2">
    <name type="scientific">Pycnococcus provasolii</name>
    <dbReference type="NCBI Taxonomy" id="41880"/>
    <lineage>
        <taxon>Eukaryota</taxon>
        <taxon>Viridiplantae</taxon>
        <taxon>Chlorophyta</taxon>
        <taxon>Pseudoscourfieldiophyceae</taxon>
        <taxon>Pseudoscourfieldiales</taxon>
        <taxon>Pycnococcaceae</taxon>
        <taxon>Pycnococcus</taxon>
    </lineage>
</organism>
<evidence type="ECO:0000313" key="1">
    <source>
        <dbReference type="EMBL" id="GHP12535.1"/>
    </source>
</evidence>
<name>A0A830I132_9CHLO</name>
<gene>
    <name evidence="1" type="ORF">PPROV_001126300</name>
</gene>
<proteinExistence type="predicted"/>
<comment type="caution">
    <text evidence="1">The sequence shown here is derived from an EMBL/GenBank/DDBJ whole genome shotgun (WGS) entry which is preliminary data.</text>
</comment>
<accession>A0A830I132</accession>
<sequence>MPIRGDVSYYKPLKLQHGLVNGPTQLHAVVALGKFAYWAVTTASGVARSLRVGGWQETCFGHVPFQAGRHAEFEETMRAGHDAVERWLLTASPFVYPYGRGRHGDFDELSADEERTMLPQWTAVIVLRVSAGGNSAIIPIVFGGGNFRNEMASPVKPIKE</sequence>